<dbReference type="Proteomes" id="UP000006671">
    <property type="component" value="Unassembled WGS sequence"/>
</dbReference>
<dbReference type="PROSITE" id="PS50240">
    <property type="entry name" value="TRYPSIN_DOM"/>
    <property type="match status" value="1"/>
</dbReference>
<dbReference type="KEGG" id="ngr:NAEGRDRAFT_81236"/>
<dbReference type="Pfam" id="PF10142">
    <property type="entry name" value="PhoPQ_related"/>
    <property type="match status" value="1"/>
</dbReference>
<dbReference type="Gene3D" id="3.40.50.1820">
    <property type="entry name" value="alpha/beta hydrolase"/>
    <property type="match status" value="1"/>
</dbReference>
<dbReference type="Gene3D" id="2.40.10.10">
    <property type="entry name" value="Trypsin-like serine proteases"/>
    <property type="match status" value="1"/>
</dbReference>
<name>D2VU69_NAEGR</name>
<keyword evidence="2" id="KW-0732">Signal</keyword>
<dbReference type="PRINTS" id="PR00722">
    <property type="entry name" value="CHYMOTRYPSIN"/>
</dbReference>
<reference evidence="4 5" key="1">
    <citation type="journal article" date="2010" name="Cell">
        <title>The genome of Naegleria gruberi illuminates early eukaryotic versatility.</title>
        <authorList>
            <person name="Fritz-Laylin L.K."/>
            <person name="Prochnik S.E."/>
            <person name="Ginger M.L."/>
            <person name="Dacks J.B."/>
            <person name="Carpenter M.L."/>
            <person name="Field M.C."/>
            <person name="Kuo A."/>
            <person name="Paredez A."/>
            <person name="Chapman J."/>
            <person name="Pham J."/>
            <person name="Shu S."/>
            <person name="Neupane R."/>
            <person name="Cipriano M."/>
            <person name="Mancuso J."/>
            <person name="Tu H."/>
            <person name="Salamov A."/>
            <person name="Lindquist E."/>
            <person name="Shapiro H."/>
            <person name="Lucas S."/>
            <person name="Grigoriev I.V."/>
            <person name="Cande W.Z."/>
            <person name="Fulton C."/>
            <person name="Rokhsar D.S."/>
            <person name="Dawson S.C."/>
        </authorList>
    </citation>
    <scope>NUCLEOTIDE SEQUENCE [LARGE SCALE GENOMIC DNA]</scope>
    <source>
        <strain evidence="4 5">NEG-M</strain>
    </source>
</reference>
<dbReference type="EMBL" id="GG738898">
    <property type="protein sequence ID" value="EFC39634.1"/>
    <property type="molecule type" value="Genomic_DNA"/>
</dbReference>
<dbReference type="InterPro" id="IPR029058">
    <property type="entry name" value="AB_hydrolase_fold"/>
</dbReference>
<dbReference type="InterPro" id="IPR009003">
    <property type="entry name" value="Peptidase_S1_PA"/>
</dbReference>
<dbReference type="PROSITE" id="PS00134">
    <property type="entry name" value="TRYPSIN_HIS"/>
    <property type="match status" value="1"/>
</dbReference>
<keyword evidence="5" id="KW-1185">Reference proteome</keyword>
<dbReference type="GeneID" id="8855801"/>
<dbReference type="InterPro" id="IPR009199">
    <property type="entry name" value="PhoPQ-act_pathogen-rel_PqaA"/>
</dbReference>
<dbReference type="CDD" id="cd00190">
    <property type="entry name" value="Tryp_SPc"/>
    <property type="match status" value="1"/>
</dbReference>
<dbReference type="SMART" id="SM00020">
    <property type="entry name" value="Tryp_SPc"/>
    <property type="match status" value="1"/>
</dbReference>
<evidence type="ECO:0000256" key="1">
    <source>
        <dbReference type="ARBA" id="ARBA00023157"/>
    </source>
</evidence>
<dbReference type="GO" id="GO:0006508">
    <property type="term" value="P:proteolysis"/>
    <property type="evidence" value="ECO:0007669"/>
    <property type="project" value="InterPro"/>
</dbReference>
<accession>D2VU69</accession>
<dbReference type="SUPFAM" id="SSF50494">
    <property type="entry name" value="Trypsin-like serine proteases"/>
    <property type="match status" value="1"/>
</dbReference>
<organism evidence="5">
    <name type="scientific">Naegleria gruberi</name>
    <name type="common">Amoeba</name>
    <dbReference type="NCBI Taxonomy" id="5762"/>
    <lineage>
        <taxon>Eukaryota</taxon>
        <taxon>Discoba</taxon>
        <taxon>Heterolobosea</taxon>
        <taxon>Tetramitia</taxon>
        <taxon>Eutetramitia</taxon>
        <taxon>Vahlkampfiidae</taxon>
        <taxon>Naegleria</taxon>
    </lineage>
</organism>
<dbReference type="PANTHER" id="PTHR31497">
    <property type="entry name" value="AUTOCRINE PROLIFERATION REPRESSOR PROTEIN A"/>
    <property type="match status" value="1"/>
</dbReference>
<evidence type="ECO:0000313" key="4">
    <source>
        <dbReference type="EMBL" id="EFC39634.1"/>
    </source>
</evidence>
<dbReference type="ESTHER" id="naegr-d2vu69">
    <property type="family name" value="PhoPQ_related"/>
</dbReference>
<feature type="domain" description="Peptidase S1" evidence="3">
    <location>
        <begin position="450"/>
        <end position="737"/>
    </location>
</feature>
<dbReference type="OrthoDB" id="2020799at2759"/>
<dbReference type="VEuPathDB" id="AmoebaDB:NAEGRDRAFT_81236"/>
<sequence length="794" mass="85481">MKSTTILCSLLVSLMLAVAVMARASSHIDFTQALANYVASPESVTSYTLLSTVQTTVATVYVLNVTTLSFLTPAEVGVRSTWFNYVTVSVPISLDKTKSQATVYFTGGSNTGSVPGVDAIITPYSYATKSVGVTVYDIPNQPITYASDPTQASRSEDAIIAFGWKRFINDTANVNYVTQLPMVKASKIALDVVTKFVKSTVNYEIATWNVIGASKRGWSSILLAGVDSRVTSLVPAVIPVWHTKEVFERTYNNICYWPPAMADYIAAGVTNDMFTTGFEKLTKIVDPVNYPRLDQISKYQVLSLGDEFFSPELNDLGYDSIEGDKYVRYIPNTGHSLAGSDVFQVLLSYQVARLSGVTMPRFTFSHRFVDEGVIVKVKIQNNRPSRVVLWSATNPNGREFRTYIIGTNVWNSTLLQETKPNEYHVLVRNPPQGYTALTVELVYDNYVPSLVPGVTLSPLKFTTNAYITPNTIPCTQASPQEFPFLVSIQYQDSSSSTPQHICGGSVIASKYILTAAHCNFEDSGAVTNPSKLTIVYGTNSLSSCPSKVGTYSACQRVQVKSITNHEKYDGNNVVNDVAIYELASDISLPTANIAMIPMTNAAVGTPHYIIGWGLTNDNVGTASNYMMKGLAPLVDDKYCNSLGLDMSQSKGQICAGSGNGIDACSGDSGGGLAMQVQINSGSSNSSNTTSGATTKLWVVSGLVSYGPEGCGVSSSYSNRGVYTSVAYFKSWIASKVSSNLIYYTGNGIVVDGNGGTTGGATNNASTSTKHAVSNIASHLTFHLFLCLALFLFAL</sequence>
<dbReference type="FunFam" id="2.40.10.10:FF:000068">
    <property type="entry name" value="transmembrane protease serine 2"/>
    <property type="match status" value="1"/>
</dbReference>
<dbReference type="STRING" id="5762.D2VU69"/>
<feature type="chain" id="PRO_5003038825" evidence="2">
    <location>
        <begin position="23"/>
        <end position="794"/>
    </location>
</feature>
<dbReference type="eggNOG" id="KOG3627">
    <property type="taxonomic scope" value="Eukaryota"/>
</dbReference>
<dbReference type="InParanoid" id="D2VU69"/>
<dbReference type="Pfam" id="PF00089">
    <property type="entry name" value="Trypsin"/>
    <property type="match status" value="1"/>
</dbReference>
<protein>
    <submittedName>
        <fullName evidence="4">Predicted protein</fullName>
    </submittedName>
</protein>
<dbReference type="InterPro" id="IPR001254">
    <property type="entry name" value="Trypsin_dom"/>
</dbReference>
<dbReference type="PANTHER" id="PTHR31497:SF0">
    <property type="entry name" value="AUTOCRINE PROLIFERATION REPRESSOR PROTEIN A"/>
    <property type="match status" value="1"/>
</dbReference>
<proteinExistence type="predicted"/>
<dbReference type="InterPro" id="IPR043504">
    <property type="entry name" value="Peptidase_S1_PA_chymotrypsin"/>
</dbReference>
<dbReference type="InterPro" id="IPR001314">
    <property type="entry name" value="Peptidase_S1A"/>
</dbReference>
<dbReference type="GO" id="GO:0004252">
    <property type="term" value="F:serine-type endopeptidase activity"/>
    <property type="evidence" value="ECO:0007669"/>
    <property type="project" value="InterPro"/>
</dbReference>
<keyword evidence="1" id="KW-1015">Disulfide bond</keyword>
<feature type="signal peptide" evidence="2">
    <location>
        <begin position="1"/>
        <end position="22"/>
    </location>
</feature>
<dbReference type="AlphaFoldDB" id="D2VU69"/>
<gene>
    <name evidence="4" type="ORF">NAEGRDRAFT_81236</name>
</gene>
<evidence type="ECO:0000313" key="5">
    <source>
        <dbReference type="Proteomes" id="UP000006671"/>
    </source>
</evidence>
<dbReference type="InterPro" id="IPR018114">
    <property type="entry name" value="TRYPSIN_HIS"/>
</dbReference>
<dbReference type="RefSeq" id="XP_002672378.1">
    <property type="nucleotide sequence ID" value="XM_002672332.1"/>
</dbReference>
<evidence type="ECO:0000259" key="3">
    <source>
        <dbReference type="PROSITE" id="PS50240"/>
    </source>
</evidence>
<evidence type="ECO:0000256" key="2">
    <source>
        <dbReference type="SAM" id="SignalP"/>
    </source>
</evidence>